<dbReference type="PANTHER" id="PTHR45527:SF1">
    <property type="entry name" value="FATTY ACID SYNTHASE"/>
    <property type="match status" value="1"/>
</dbReference>
<dbReference type="Proteomes" id="UP000191500">
    <property type="component" value="Unassembled WGS sequence"/>
</dbReference>
<comment type="caution">
    <text evidence="1">The sequence shown here is derived from an EMBL/GenBank/DDBJ whole genome shotgun (WGS) entry which is preliminary data.</text>
</comment>
<dbReference type="GO" id="GO:0005737">
    <property type="term" value="C:cytoplasm"/>
    <property type="evidence" value="ECO:0007669"/>
    <property type="project" value="TreeGrafter"/>
</dbReference>
<dbReference type="InterPro" id="IPR045851">
    <property type="entry name" value="AMP-bd_C_sf"/>
</dbReference>
<organism evidence="1 2">
    <name type="scientific">Penicillium coprophilum</name>
    <dbReference type="NCBI Taxonomy" id="36646"/>
    <lineage>
        <taxon>Eukaryota</taxon>
        <taxon>Fungi</taxon>
        <taxon>Dikarya</taxon>
        <taxon>Ascomycota</taxon>
        <taxon>Pezizomycotina</taxon>
        <taxon>Eurotiomycetes</taxon>
        <taxon>Eurotiomycetidae</taxon>
        <taxon>Eurotiales</taxon>
        <taxon>Aspergillaceae</taxon>
        <taxon>Penicillium</taxon>
    </lineage>
</organism>
<dbReference type="SUPFAM" id="SSF56801">
    <property type="entry name" value="Acetyl-CoA synthetase-like"/>
    <property type="match status" value="1"/>
</dbReference>
<proteinExistence type="predicted"/>
<reference evidence="2" key="1">
    <citation type="journal article" date="2017" name="Nat. Microbiol.">
        <title>Global analysis of biosynthetic gene clusters reveals vast potential of secondary metabolite production in Penicillium species.</title>
        <authorList>
            <person name="Nielsen J.C."/>
            <person name="Grijseels S."/>
            <person name="Prigent S."/>
            <person name="Ji B."/>
            <person name="Dainat J."/>
            <person name="Nielsen K.F."/>
            <person name="Frisvad J.C."/>
            <person name="Workman M."/>
            <person name="Nielsen J."/>
        </authorList>
    </citation>
    <scope>NUCLEOTIDE SEQUENCE [LARGE SCALE GENOMIC DNA]</scope>
    <source>
        <strain evidence="2">IBT 31321</strain>
    </source>
</reference>
<dbReference type="EMBL" id="MDDG01000006">
    <property type="protein sequence ID" value="OQE40353.1"/>
    <property type="molecule type" value="Genomic_DNA"/>
</dbReference>
<dbReference type="GO" id="GO:0031177">
    <property type="term" value="F:phosphopantetheine binding"/>
    <property type="evidence" value="ECO:0007669"/>
    <property type="project" value="TreeGrafter"/>
</dbReference>
<evidence type="ECO:0000313" key="1">
    <source>
        <dbReference type="EMBL" id="OQE40353.1"/>
    </source>
</evidence>
<name>A0A1V6UQC1_9EURO</name>
<protein>
    <recommendedName>
        <fullName evidence="3">AMP-binding enzyme C-terminal domain-containing protein</fullName>
    </recommendedName>
</protein>
<dbReference type="GO" id="GO:0044550">
    <property type="term" value="P:secondary metabolite biosynthetic process"/>
    <property type="evidence" value="ECO:0007669"/>
    <property type="project" value="TreeGrafter"/>
</dbReference>
<dbReference type="PANTHER" id="PTHR45527">
    <property type="entry name" value="NONRIBOSOMAL PEPTIDE SYNTHETASE"/>
    <property type="match status" value="1"/>
</dbReference>
<accession>A0A1V6UQC1</accession>
<dbReference type="Gene3D" id="3.30.300.30">
    <property type="match status" value="1"/>
</dbReference>
<dbReference type="GO" id="GO:0043041">
    <property type="term" value="P:amino acid activation for nonribosomal peptide biosynthetic process"/>
    <property type="evidence" value="ECO:0007669"/>
    <property type="project" value="TreeGrafter"/>
</dbReference>
<dbReference type="AlphaFoldDB" id="A0A1V6UQC1"/>
<evidence type="ECO:0008006" key="3">
    <source>
        <dbReference type="Google" id="ProtNLM"/>
    </source>
</evidence>
<evidence type="ECO:0000313" key="2">
    <source>
        <dbReference type="Proteomes" id="UP000191500"/>
    </source>
</evidence>
<keyword evidence="2" id="KW-1185">Reference proteome</keyword>
<sequence length="166" mass="18910">MAEWRDATYLLDFAGRTDNEIKHAGFCVDFGEIEYALLLYEGVRSVVVVRQPPLSDDEMHSLMAFVRGSKTFYPQNLLVYAEEHLLSYMVLDAIECINEFSLTPNGKVDQNALVQRRLHTLQQKPAVHAHQSGDKRTLLRNLWKDLLNAPEIRNEDDLFASGSSSL</sequence>
<gene>
    <name evidence="1" type="ORF">PENCOP_c006G08020</name>
</gene>
<dbReference type="STRING" id="36646.A0A1V6UQC1"/>